<evidence type="ECO:0000313" key="2">
    <source>
        <dbReference type="EMBL" id="TBU22946.1"/>
    </source>
</evidence>
<protein>
    <submittedName>
        <fullName evidence="2">Uncharacterized protein</fullName>
    </submittedName>
</protein>
<evidence type="ECO:0000313" key="4">
    <source>
        <dbReference type="Proteomes" id="UP000292082"/>
    </source>
</evidence>
<dbReference type="EMBL" id="ML143521">
    <property type="protein sequence ID" value="TBU22946.1"/>
    <property type="molecule type" value="Genomic_DNA"/>
</dbReference>
<dbReference type="AlphaFoldDB" id="A0A4Q9MB32"/>
<sequence>MAPRKRAAEDDGAGPTTRSAKAPKSDKTDTSPKAARGGRGGKKGLKANLAASAFKARALPIHVNITHTPPVLADRDDGTVTLASTDPGFIGTAALVPSTFATGSYGWKGSKRFTVELENPDGGEEKEKVHVMLTINATVIGSKGAKEGEDGAEADEAAEENGEHAEGETKEAAEAEEQKEAKETNGEAKDEVAKGDDMEEVKDGE</sequence>
<evidence type="ECO:0000256" key="1">
    <source>
        <dbReference type="SAM" id="MobiDB-lite"/>
    </source>
</evidence>
<dbReference type="Proteomes" id="UP000292082">
    <property type="component" value="Unassembled WGS sequence"/>
</dbReference>
<feature type="region of interest" description="Disordered" evidence="1">
    <location>
        <begin position="1"/>
        <end position="46"/>
    </location>
</feature>
<dbReference type="Proteomes" id="UP000292957">
    <property type="component" value="Unassembled WGS sequence"/>
</dbReference>
<reference evidence="2 4" key="1">
    <citation type="submission" date="2019-01" db="EMBL/GenBank/DDBJ databases">
        <title>Draft genome sequences of three monokaryotic isolates of the white-rot basidiomycete fungus Dichomitus squalens.</title>
        <authorList>
            <consortium name="DOE Joint Genome Institute"/>
            <person name="Lopez S.C."/>
            <person name="Andreopoulos B."/>
            <person name="Pangilinan J."/>
            <person name="Lipzen A."/>
            <person name="Riley R."/>
            <person name="Ahrendt S."/>
            <person name="Ng V."/>
            <person name="Barry K."/>
            <person name="Daum C."/>
            <person name="Grigoriev I.V."/>
            <person name="Hilden K.S."/>
            <person name="Makela M.R."/>
            <person name="de Vries R.P."/>
        </authorList>
    </citation>
    <scope>NUCLEOTIDE SEQUENCE [LARGE SCALE GENOMIC DNA]</scope>
    <source>
        <strain evidence="3 4">CBS 464.89</strain>
        <strain evidence="2">OM18370.1</strain>
    </source>
</reference>
<evidence type="ECO:0000313" key="3">
    <source>
        <dbReference type="EMBL" id="TBU57001.1"/>
    </source>
</evidence>
<gene>
    <name evidence="3" type="ORF">BD310DRAFT_930403</name>
    <name evidence="2" type="ORF">BD311DRAFT_112162</name>
</gene>
<accession>A0A4Q9MB32</accession>
<dbReference type="OrthoDB" id="2497589at2759"/>
<proteinExistence type="predicted"/>
<organism evidence="2">
    <name type="scientific">Dichomitus squalens</name>
    <dbReference type="NCBI Taxonomy" id="114155"/>
    <lineage>
        <taxon>Eukaryota</taxon>
        <taxon>Fungi</taxon>
        <taxon>Dikarya</taxon>
        <taxon>Basidiomycota</taxon>
        <taxon>Agaricomycotina</taxon>
        <taxon>Agaricomycetes</taxon>
        <taxon>Polyporales</taxon>
        <taxon>Polyporaceae</taxon>
        <taxon>Dichomitus</taxon>
    </lineage>
</organism>
<name>A0A4Q9MB32_9APHY</name>
<feature type="region of interest" description="Disordered" evidence="1">
    <location>
        <begin position="139"/>
        <end position="205"/>
    </location>
</feature>
<feature type="compositionally biased region" description="Basic and acidic residues" evidence="1">
    <location>
        <begin position="161"/>
        <end position="205"/>
    </location>
</feature>
<dbReference type="STRING" id="114155.A0A4Q9MB32"/>
<feature type="compositionally biased region" description="Acidic residues" evidence="1">
    <location>
        <begin position="150"/>
        <end position="160"/>
    </location>
</feature>
<keyword evidence="4" id="KW-1185">Reference proteome</keyword>
<dbReference type="EMBL" id="ML145143">
    <property type="protein sequence ID" value="TBU57001.1"/>
    <property type="molecule type" value="Genomic_DNA"/>
</dbReference>